<feature type="transmembrane region" description="Helical" evidence="1">
    <location>
        <begin position="231"/>
        <end position="248"/>
    </location>
</feature>
<evidence type="ECO:0000313" key="2">
    <source>
        <dbReference type="EMBL" id="PJM79818.1"/>
    </source>
</evidence>
<feature type="transmembrane region" description="Helical" evidence="1">
    <location>
        <begin position="71"/>
        <end position="89"/>
    </location>
</feature>
<dbReference type="AlphaFoldDB" id="A0A2M9HSQ0"/>
<keyword evidence="3" id="KW-1185">Reference proteome</keyword>
<proteinExistence type="predicted"/>
<dbReference type="OrthoDB" id="2329224at2"/>
<name>A0A2M9HSQ0_9BIFI</name>
<keyword evidence="1" id="KW-1133">Transmembrane helix</keyword>
<dbReference type="Proteomes" id="UP000228755">
    <property type="component" value="Unassembled WGS sequence"/>
</dbReference>
<accession>A0A2M9HSQ0</accession>
<protein>
    <submittedName>
        <fullName evidence="2">Uncharacterized protein</fullName>
    </submittedName>
</protein>
<feature type="transmembrane region" description="Helical" evidence="1">
    <location>
        <begin position="198"/>
        <end position="219"/>
    </location>
</feature>
<sequence>MLDFLNHWFARYPDTYTIGQFVYSFSPSNPRFALTVAVAAVTFAIGFLEYIWSFRLVRAERSAPYPLYMHAYYFAIDFMGFIVFALAAVRTNGFWLFVAASIAEVVWVCFEVYNLVKCVTVEREDIFGHLYPDGVPVKAAVGRIIGAILITWTCVNLFRVFLNDPCMFKWYIFTNIVMAIGPGLYWEKRATRIGASWTLAWIILVGTVNSFLPANMWALASPYFTFANNPWFYLAGIVAIGFAVRNLLVLRRLPAKPVICEATGRKTIL</sequence>
<gene>
    <name evidence="2" type="ORF">CUU80_01345</name>
</gene>
<dbReference type="RefSeq" id="WP_100495558.1">
    <property type="nucleotide sequence ID" value="NZ_PGLQ01000001.1"/>
</dbReference>
<reference evidence="2 3" key="1">
    <citation type="submission" date="2017-11" db="EMBL/GenBank/DDBJ databases">
        <title>Draft genome sequences of strains TRE 1, TRE D, TRE H and TRI 7, isolated from tamarins, belonging to four potential novel Bifidobacterium species.</title>
        <authorList>
            <person name="Mattarelli P."/>
            <person name="Modesto M."/>
            <person name="Bonetti A."/>
            <person name="Puglisi E."/>
            <person name="Morelli L."/>
        </authorList>
    </citation>
    <scope>NUCLEOTIDE SEQUENCE [LARGE SCALE GENOMIC DNA]</scope>
    <source>
        <strain evidence="3">TRED</strain>
    </source>
</reference>
<dbReference type="EMBL" id="PGLQ01000001">
    <property type="protein sequence ID" value="PJM79818.1"/>
    <property type="molecule type" value="Genomic_DNA"/>
</dbReference>
<feature type="transmembrane region" description="Helical" evidence="1">
    <location>
        <begin position="168"/>
        <end position="186"/>
    </location>
</feature>
<keyword evidence="1" id="KW-0472">Membrane</keyword>
<organism evidence="2 3">
    <name type="scientific">Bifidobacterium scaligerum</name>
    <dbReference type="NCBI Taxonomy" id="2052656"/>
    <lineage>
        <taxon>Bacteria</taxon>
        <taxon>Bacillati</taxon>
        <taxon>Actinomycetota</taxon>
        <taxon>Actinomycetes</taxon>
        <taxon>Bifidobacteriales</taxon>
        <taxon>Bifidobacteriaceae</taxon>
        <taxon>Bifidobacterium</taxon>
    </lineage>
</organism>
<feature type="transmembrane region" description="Helical" evidence="1">
    <location>
        <begin position="137"/>
        <end position="162"/>
    </location>
</feature>
<feature type="transmembrane region" description="Helical" evidence="1">
    <location>
        <begin position="95"/>
        <end position="116"/>
    </location>
</feature>
<evidence type="ECO:0000256" key="1">
    <source>
        <dbReference type="SAM" id="Phobius"/>
    </source>
</evidence>
<evidence type="ECO:0000313" key="3">
    <source>
        <dbReference type="Proteomes" id="UP000228755"/>
    </source>
</evidence>
<comment type="caution">
    <text evidence="2">The sequence shown here is derived from an EMBL/GenBank/DDBJ whole genome shotgun (WGS) entry which is preliminary data.</text>
</comment>
<feature type="transmembrane region" description="Helical" evidence="1">
    <location>
        <begin position="32"/>
        <end position="51"/>
    </location>
</feature>
<keyword evidence="1" id="KW-0812">Transmembrane</keyword>